<comment type="caution">
    <text evidence="2">The sequence shown here is derived from an EMBL/GenBank/DDBJ whole genome shotgun (WGS) entry which is preliminary data.</text>
</comment>
<dbReference type="EMBL" id="MSFO01000007">
    <property type="protein sequence ID" value="PLB46119.1"/>
    <property type="molecule type" value="Genomic_DNA"/>
</dbReference>
<protein>
    <submittedName>
        <fullName evidence="2">Uncharacterized protein</fullName>
    </submittedName>
</protein>
<feature type="region of interest" description="Disordered" evidence="1">
    <location>
        <begin position="107"/>
        <end position="138"/>
    </location>
</feature>
<dbReference type="OrthoDB" id="4497052at2759"/>
<proteinExistence type="predicted"/>
<evidence type="ECO:0000313" key="3">
    <source>
        <dbReference type="Proteomes" id="UP000234275"/>
    </source>
</evidence>
<organism evidence="2 3">
    <name type="scientific">Aspergillus steynii IBT 23096</name>
    <dbReference type="NCBI Taxonomy" id="1392250"/>
    <lineage>
        <taxon>Eukaryota</taxon>
        <taxon>Fungi</taxon>
        <taxon>Dikarya</taxon>
        <taxon>Ascomycota</taxon>
        <taxon>Pezizomycotina</taxon>
        <taxon>Eurotiomycetes</taxon>
        <taxon>Eurotiomycetidae</taxon>
        <taxon>Eurotiales</taxon>
        <taxon>Aspergillaceae</taxon>
        <taxon>Aspergillus</taxon>
        <taxon>Aspergillus subgen. Circumdati</taxon>
    </lineage>
</organism>
<accession>A0A2I2FZQ0</accession>
<feature type="compositionally biased region" description="Polar residues" evidence="1">
    <location>
        <begin position="59"/>
        <end position="70"/>
    </location>
</feature>
<evidence type="ECO:0000256" key="1">
    <source>
        <dbReference type="SAM" id="MobiDB-lite"/>
    </source>
</evidence>
<dbReference type="AlphaFoldDB" id="A0A2I2FZQ0"/>
<feature type="region of interest" description="Disordered" evidence="1">
    <location>
        <begin position="51"/>
        <end position="71"/>
    </location>
</feature>
<dbReference type="GeneID" id="36561318"/>
<dbReference type="Proteomes" id="UP000234275">
    <property type="component" value="Unassembled WGS sequence"/>
</dbReference>
<dbReference type="RefSeq" id="XP_024701421.1">
    <property type="nucleotide sequence ID" value="XM_024853620.1"/>
</dbReference>
<evidence type="ECO:0000313" key="2">
    <source>
        <dbReference type="EMBL" id="PLB46119.1"/>
    </source>
</evidence>
<keyword evidence="3" id="KW-1185">Reference proteome</keyword>
<sequence length="639" mass="71514">MSSNNPVSPSVAFRQHLDQIIQYQHRRERMFNLPDLHAFFYKRVVERRRPAEEEHDSDVASSSAHESQQADLLADAAYPEFSLFGHIYPDIPDTDSDSTEEFVIPEIPPEAAPRESTAPAAEDITSDGPSAVPTTGAPTHEAHTAQVVAEHVPTGEAATADTSVIGGPTAVKPTTETSEWLVYDPEWYDSEQWETMENMEDLRQEIDTSADQAAVSTGNEDTTTPLYPHLPLERQTFLHGNPDSSSTEPFPSYYESYDAEASRINEETEQAYTYALSKVAESSLLFEDMSFRQHLTPFAPRAPPTFSPNVNPDLRSHQGPSAWPRTPVRPRNTSRFFPGGNTPTRARYAAQNPQSTVAVVHAMSSSEILSHASSSVQPQVATQPIEPAPLNKRLIEEAIRSGRISSGDKKAETFRAMTELLLDSEINDELRSKFSALSNDVLRLELDIFQGPESSAGNFLGPKTIEQITPIAHAFIEYLGFLDETLEKEARDAQSVKRAVVHAASDQTASLEMRFRGMIRPILRNLKRPRPAEHRILQTFIDLFDAYVYSDFLNVYNYQVIHDKVLYDERMAVSRLLITIWAVLQRTVGNYKAIMMVNDELKAQFISPAMGQIANYKAIWDDENALYRKEVDGGVRLGP</sequence>
<dbReference type="VEuPathDB" id="FungiDB:P170DRAFT_479038"/>
<name>A0A2I2FZQ0_9EURO</name>
<reference evidence="2 3" key="1">
    <citation type="submission" date="2016-12" db="EMBL/GenBank/DDBJ databases">
        <title>The genomes of Aspergillus section Nigri reveals drivers in fungal speciation.</title>
        <authorList>
            <consortium name="DOE Joint Genome Institute"/>
            <person name="Vesth T.C."/>
            <person name="Nybo J."/>
            <person name="Theobald S."/>
            <person name="Brandl J."/>
            <person name="Frisvad J.C."/>
            <person name="Nielsen K.F."/>
            <person name="Lyhne E.K."/>
            <person name="Kogle M.E."/>
            <person name="Kuo A."/>
            <person name="Riley R."/>
            <person name="Clum A."/>
            <person name="Nolan M."/>
            <person name="Lipzen A."/>
            <person name="Salamov A."/>
            <person name="Henrissat B."/>
            <person name="Wiebenga A."/>
            <person name="De Vries R.P."/>
            <person name="Grigoriev I.V."/>
            <person name="Mortensen U.H."/>
            <person name="Andersen M.R."/>
            <person name="Baker S.E."/>
        </authorList>
    </citation>
    <scope>NUCLEOTIDE SEQUENCE [LARGE SCALE GENOMIC DNA]</scope>
    <source>
        <strain evidence="2 3">IBT 23096</strain>
    </source>
</reference>
<feature type="region of interest" description="Disordered" evidence="1">
    <location>
        <begin position="315"/>
        <end position="346"/>
    </location>
</feature>
<gene>
    <name evidence="2" type="ORF">P170DRAFT_479038</name>
</gene>